<evidence type="ECO:0000256" key="1">
    <source>
        <dbReference type="SAM" id="MobiDB-lite"/>
    </source>
</evidence>
<dbReference type="SUPFAM" id="SSF143631">
    <property type="entry name" value="ApbE-like"/>
    <property type="match status" value="1"/>
</dbReference>
<dbReference type="PANTHER" id="PTHR10859">
    <property type="entry name" value="GLYCOSYL TRANSFERASE"/>
    <property type="match status" value="1"/>
</dbReference>
<keyword evidence="3" id="KW-0808">Transferase</keyword>
<dbReference type="Gene3D" id="3.90.550.10">
    <property type="entry name" value="Spore Coat Polysaccharide Biosynthesis Protein SpsA, Chain A"/>
    <property type="match status" value="1"/>
</dbReference>
<dbReference type="InterPro" id="IPR003374">
    <property type="entry name" value="ApbE-like_sf"/>
</dbReference>
<organism evidence="3 4">
    <name type="scientific">Actomonas aquatica</name>
    <dbReference type="NCBI Taxonomy" id="2866162"/>
    <lineage>
        <taxon>Bacteria</taxon>
        <taxon>Pseudomonadati</taxon>
        <taxon>Verrucomicrobiota</taxon>
        <taxon>Opitutia</taxon>
        <taxon>Opitutales</taxon>
        <taxon>Opitutaceae</taxon>
        <taxon>Actomonas</taxon>
    </lineage>
</organism>
<dbReference type="InterPro" id="IPR024932">
    <property type="entry name" value="ApbE"/>
</dbReference>
<dbReference type="InterPro" id="IPR029044">
    <property type="entry name" value="Nucleotide-diphossugar_trans"/>
</dbReference>
<protein>
    <submittedName>
        <fullName evidence="3">FAD:protein FMN transferase</fullName>
    </submittedName>
</protein>
<proteinExistence type="predicted"/>
<feature type="compositionally biased region" description="Basic and acidic residues" evidence="1">
    <location>
        <begin position="122"/>
        <end position="135"/>
    </location>
</feature>
<dbReference type="Pfam" id="PF02424">
    <property type="entry name" value="ApbE"/>
    <property type="match status" value="1"/>
</dbReference>
<dbReference type="Gene3D" id="3.10.520.10">
    <property type="entry name" value="ApbE-like domains"/>
    <property type="match status" value="1"/>
</dbReference>
<dbReference type="RefSeq" id="WP_221032549.1">
    <property type="nucleotide sequence ID" value="NZ_CP139781.1"/>
</dbReference>
<name>A0ABZ1C9S2_9BACT</name>
<keyword evidence="4" id="KW-1185">Reference proteome</keyword>
<dbReference type="PANTHER" id="PTHR10859:SF91">
    <property type="entry name" value="DOLICHYL-PHOSPHATE BETA-GLUCOSYLTRANSFERASE"/>
    <property type="match status" value="1"/>
</dbReference>
<sequence length="556" mass="60298">MSNPPPLVQLLELEGLQRFEHEAMATQFVLHLAPPPGGSVRQVAAEAFALLDRLEDQLSFYREGSDVTRINRASPGEVVRINEITHHCLLTALEVSAASAGAFDPFAGGAALIAKGQPLPPHLRDVPSPEPDDQRPALALDPAQPLITKLEGSRWLDLGAVGKGAALNAMAALLQDWDIPTAVLVAGGSSIKVFGPPPQSDQTTWTLRLAALPGQPEVELPAPFALGASGGGFQAGHIIAPSGFTSRTQSLVLAPDAALADALSTAAYLLSDDALQRLFAEAEDCAVLATRERAAPLRTGVFATWRRAAPQLSLVIPCWREQERLPPFLEALAAAIDTAALPVEVLVVDDGSPADDAAATREAVRRISERFPQIQPMIDIDRHRGKGGAVYWGWRHAAPSVQWLGFVDADGAIPPEEVVRGIQQTLAQPDDASPRLIAATRYHRDSTRRVQRGFWRQRTGGWFANWARTQLQLGAADSQCGFKVVPAAWWRDREPWQVDGYDFDLELLLAARDDQLTVRNLPITWREIPGSHVGVGDGLNLVKVVKRLRRERPPRG</sequence>
<gene>
    <name evidence="3" type="ORF">K1X11_003410</name>
</gene>
<feature type="domain" description="Glycosyltransferase 2-like" evidence="2">
    <location>
        <begin position="313"/>
        <end position="432"/>
    </location>
</feature>
<dbReference type="EMBL" id="CP139781">
    <property type="protein sequence ID" value="WRQ88437.1"/>
    <property type="molecule type" value="Genomic_DNA"/>
</dbReference>
<accession>A0ABZ1C9S2</accession>
<reference evidence="3 4" key="1">
    <citation type="submission" date="2023-12" db="EMBL/GenBank/DDBJ databases">
        <title>Description of an unclassified Opitutus bacterium of Verrucomicrobiota.</title>
        <authorList>
            <person name="Zhang D.-F."/>
        </authorList>
    </citation>
    <scope>NUCLEOTIDE SEQUENCE [LARGE SCALE GENOMIC DNA]</scope>
    <source>
        <strain evidence="3 4">WL0086</strain>
    </source>
</reference>
<dbReference type="GO" id="GO:0016740">
    <property type="term" value="F:transferase activity"/>
    <property type="evidence" value="ECO:0007669"/>
    <property type="project" value="UniProtKB-KW"/>
</dbReference>
<dbReference type="Proteomes" id="UP000738431">
    <property type="component" value="Chromosome"/>
</dbReference>
<dbReference type="SUPFAM" id="SSF53448">
    <property type="entry name" value="Nucleotide-diphospho-sugar transferases"/>
    <property type="match status" value="1"/>
</dbReference>
<evidence type="ECO:0000259" key="2">
    <source>
        <dbReference type="Pfam" id="PF00535"/>
    </source>
</evidence>
<evidence type="ECO:0000313" key="3">
    <source>
        <dbReference type="EMBL" id="WRQ88437.1"/>
    </source>
</evidence>
<evidence type="ECO:0000313" key="4">
    <source>
        <dbReference type="Proteomes" id="UP000738431"/>
    </source>
</evidence>
<dbReference type="InterPro" id="IPR001173">
    <property type="entry name" value="Glyco_trans_2-like"/>
</dbReference>
<feature type="region of interest" description="Disordered" evidence="1">
    <location>
        <begin position="118"/>
        <end position="138"/>
    </location>
</feature>
<dbReference type="Pfam" id="PF00535">
    <property type="entry name" value="Glycos_transf_2"/>
    <property type="match status" value="1"/>
</dbReference>